<keyword evidence="2" id="KW-1185">Reference proteome</keyword>
<name>A0A261Y5R5_9FUNG</name>
<gene>
    <name evidence="1" type="ORF">BZG36_01219</name>
</gene>
<dbReference type="PANTHER" id="PTHR40129">
    <property type="entry name" value="KETOPANTOATE REDUCTASE N-TERMINAL DOMAIN-CONTAINING PROTEIN"/>
    <property type="match status" value="1"/>
</dbReference>
<evidence type="ECO:0000313" key="1">
    <source>
        <dbReference type="EMBL" id="OZJ05980.1"/>
    </source>
</evidence>
<accession>A0A261Y5R5</accession>
<dbReference type="AlphaFoldDB" id="A0A261Y5R5"/>
<sequence length="296" mass="34033">MVHVGSPHATFSKSTHTDLLVLGHGWHGDFLEPVAQDNNLSLVFTTRDGRDGSIAWTLPDEPSKVDVEPLPLAATVIISFPITSEELTEALIVAYNRKLEANAKKPPQWIKLSSTSPYKQIPSNRHTPLDKALEGSDRHLGERAIARHKGIILHLAGLWGNQRQPRNWIPRFPDEVKIKPKLLPGNRSLHLIHGHDVARAIVGMHQYFPINDPNRRWIVTDNSTYHWIKLFWTWGAQTQRDIMEKLVKHDEDVRKAFGGRTLLEEMELGVERYKRLDASEFWNWVHLKPERLLRIE</sequence>
<dbReference type="EMBL" id="MVBO01000008">
    <property type="protein sequence ID" value="OZJ05980.1"/>
    <property type="molecule type" value="Genomic_DNA"/>
</dbReference>
<comment type="caution">
    <text evidence="1">The sequence shown here is derived from an EMBL/GenBank/DDBJ whole genome shotgun (WGS) entry which is preliminary data.</text>
</comment>
<organism evidence="1 2">
    <name type="scientific">Bifiguratus adelaidae</name>
    <dbReference type="NCBI Taxonomy" id="1938954"/>
    <lineage>
        <taxon>Eukaryota</taxon>
        <taxon>Fungi</taxon>
        <taxon>Fungi incertae sedis</taxon>
        <taxon>Mucoromycota</taxon>
        <taxon>Mucoromycotina</taxon>
        <taxon>Endogonomycetes</taxon>
        <taxon>Endogonales</taxon>
        <taxon>Endogonales incertae sedis</taxon>
        <taxon>Bifiguratus</taxon>
    </lineage>
</organism>
<dbReference type="Gene3D" id="3.40.50.720">
    <property type="entry name" value="NAD(P)-binding Rossmann-like Domain"/>
    <property type="match status" value="1"/>
</dbReference>
<dbReference type="OrthoDB" id="674948at2759"/>
<protein>
    <submittedName>
        <fullName evidence="1">Uncharacterized protein</fullName>
    </submittedName>
</protein>
<proteinExistence type="predicted"/>
<dbReference type="PANTHER" id="PTHR40129:SF2">
    <property type="entry name" value="KETOPANTOATE REDUCTASE N-TERMINAL DOMAIN-CONTAINING PROTEIN"/>
    <property type="match status" value="1"/>
</dbReference>
<dbReference type="Proteomes" id="UP000242875">
    <property type="component" value="Unassembled WGS sequence"/>
</dbReference>
<evidence type="ECO:0000313" key="2">
    <source>
        <dbReference type="Proteomes" id="UP000242875"/>
    </source>
</evidence>
<reference evidence="1 2" key="1">
    <citation type="journal article" date="2017" name="Mycologia">
        <title>Bifiguratus adelaidae, gen. et sp. nov., a new member of Mucoromycotina in endophytic and soil-dwelling habitats.</title>
        <authorList>
            <person name="Torres-Cruz T.J."/>
            <person name="Billingsley Tobias T.L."/>
            <person name="Almatruk M."/>
            <person name="Hesse C."/>
            <person name="Kuske C.R."/>
            <person name="Desiro A."/>
            <person name="Benucci G.M."/>
            <person name="Bonito G."/>
            <person name="Stajich J.E."/>
            <person name="Dunlap C."/>
            <person name="Arnold A.E."/>
            <person name="Porras-Alfaro A."/>
        </authorList>
    </citation>
    <scope>NUCLEOTIDE SEQUENCE [LARGE SCALE GENOMIC DNA]</scope>
    <source>
        <strain evidence="1 2">AZ0501</strain>
    </source>
</reference>